<feature type="compositionally biased region" description="Polar residues" evidence="2">
    <location>
        <begin position="52"/>
        <end position="68"/>
    </location>
</feature>
<gene>
    <name evidence="3" type="ORF">OLUC0939_LOCUS2146</name>
</gene>
<organism evidence="3">
    <name type="scientific">Ostreococcus sp. 'lucimarinus'</name>
    <dbReference type="NCBI Taxonomy" id="242159"/>
    <lineage>
        <taxon>Eukaryota</taxon>
        <taxon>Viridiplantae</taxon>
        <taxon>Chlorophyta</taxon>
        <taxon>Mamiellophyceae</taxon>
        <taxon>Mamiellales</taxon>
        <taxon>Bathycoccaceae</taxon>
        <taxon>Ostreococcus</taxon>
    </lineage>
</organism>
<feature type="compositionally biased region" description="Basic and acidic residues" evidence="2">
    <location>
        <begin position="421"/>
        <end position="435"/>
    </location>
</feature>
<feature type="compositionally biased region" description="Basic and acidic residues" evidence="2">
    <location>
        <begin position="75"/>
        <end position="87"/>
    </location>
</feature>
<feature type="region of interest" description="Disordered" evidence="2">
    <location>
        <begin position="1"/>
        <end position="122"/>
    </location>
</feature>
<keyword evidence="1" id="KW-0175">Coiled coil</keyword>
<protein>
    <submittedName>
        <fullName evidence="3">Uncharacterized protein</fullName>
    </submittedName>
</protein>
<evidence type="ECO:0000256" key="1">
    <source>
        <dbReference type="SAM" id="Coils"/>
    </source>
</evidence>
<sequence length="726" mass="79862">MATTATGDDGRWEIGGNFDRDDGAGRARSAIESNRSSAKTRDGSLARKRATESSPTNVLSAGSCASSETSEDGDRDGLDRGGEETRKFGARNVAVTTDSFESKGDEREARSRDGRLMRPIAPSAENDGLQKRVSELRTALRTAEQVLDRTQNRLELAEGAKRAAEAESATLRARVWSLEGAETLAKGAESGASLDSLRGRLLKEATVELSYAVKMTSAADRKVQILRQDCKKLQDTVAALSAASAAEHATLSMELEQARMRIRSDAREIASLTDRLRHAEANSDRLCGADESANKAICQYQAAEKEAQQAKESLAETMRHNEFLQGRVNELEEMVKSDGTAHYDQELRRVREHLGNEIARLNADLKQERSGRKALEVELRGAIQTDTPKRIGSTEDAELDAERSKNAALVIEIGELKARLEQTHSHSGSPRKDDWSNALGLGGDEEDDDGSVEALSPSGTPSRVRDALLAAARLEVQKLGEMNRKLVQAKLAAENESISKAEYEAALTRHNEAWASKVAEIELEVTKTKEQLATMQIQNEILSREVETSRLELDETKIANRELESSLVSRTSNQQQTTDEGSWLKLLPRRHSSPGVCTQQDNNLVCLGSWASLAGMDNSSDDDLCRLEENDVAEEATQESIEQPSRKQLLEEKSRNIRERLASRRIKPPLSPLKLSEQAMERSIREGRLAMEAMKASRSSLLRASTSSLRKVLSNTSTIDRRDGEC</sequence>
<proteinExistence type="predicted"/>
<feature type="compositionally biased region" description="Basic and acidic residues" evidence="2">
    <location>
        <begin position="8"/>
        <end position="25"/>
    </location>
</feature>
<feature type="coiled-coil region" evidence="1">
    <location>
        <begin position="126"/>
        <end position="174"/>
    </location>
</feature>
<accession>A0A7R9T149</accession>
<feature type="region of interest" description="Disordered" evidence="2">
    <location>
        <begin position="421"/>
        <end position="461"/>
    </location>
</feature>
<evidence type="ECO:0000256" key="2">
    <source>
        <dbReference type="SAM" id="MobiDB-lite"/>
    </source>
</evidence>
<evidence type="ECO:0000313" key="3">
    <source>
        <dbReference type="EMBL" id="CAD8221426.1"/>
    </source>
</evidence>
<feature type="compositionally biased region" description="Basic and acidic residues" evidence="2">
    <location>
        <begin position="39"/>
        <end position="51"/>
    </location>
</feature>
<feature type="compositionally biased region" description="Basic and acidic residues" evidence="2">
    <location>
        <begin position="100"/>
        <end position="116"/>
    </location>
</feature>
<dbReference type="EMBL" id="HBDX01002494">
    <property type="protein sequence ID" value="CAD8221426.1"/>
    <property type="molecule type" value="Transcribed_RNA"/>
</dbReference>
<feature type="coiled-coil region" evidence="1">
    <location>
        <begin position="223"/>
        <end position="334"/>
    </location>
</feature>
<feature type="coiled-coil region" evidence="1">
    <location>
        <begin position="518"/>
        <end position="545"/>
    </location>
</feature>
<name>A0A7R9T149_9CHLO</name>
<reference evidence="3" key="1">
    <citation type="submission" date="2021-01" db="EMBL/GenBank/DDBJ databases">
        <authorList>
            <person name="Corre E."/>
            <person name="Pelletier E."/>
            <person name="Niang G."/>
            <person name="Scheremetjew M."/>
            <person name="Finn R."/>
            <person name="Kale V."/>
            <person name="Holt S."/>
            <person name="Cochrane G."/>
            <person name="Meng A."/>
            <person name="Brown T."/>
            <person name="Cohen L."/>
        </authorList>
    </citation>
    <scope>NUCLEOTIDE SEQUENCE</scope>
    <source>
        <strain evidence="3">Clade-A-BCC118000</strain>
    </source>
</reference>
<dbReference type="AlphaFoldDB" id="A0A7R9T149"/>